<dbReference type="CDD" id="cd12822">
    <property type="entry name" value="TmCorA-like"/>
    <property type="match status" value="1"/>
</dbReference>
<dbReference type="OrthoDB" id="28779at2157"/>
<dbReference type="HOGENOM" id="CLU_007127_0_0_2"/>
<dbReference type="EnsemblBacteria" id="ABX12199">
    <property type="protein sequence ID" value="ABX12199"/>
    <property type="gene ID" value="Nmar_0303"/>
</dbReference>
<keyword evidence="5 8" id="KW-0812">Transmembrane</keyword>
<dbReference type="GO" id="GO:0000287">
    <property type="term" value="F:magnesium ion binding"/>
    <property type="evidence" value="ECO:0000318"/>
    <property type="project" value="GO_Central"/>
</dbReference>
<dbReference type="PANTHER" id="PTHR46494">
    <property type="entry name" value="CORA FAMILY METAL ION TRANSPORTER (EUROFUNG)"/>
    <property type="match status" value="1"/>
</dbReference>
<evidence type="ECO:0000256" key="2">
    <source>
        <dbReference type="ARBA" id="ARBA00009765"/>
    </source>
</evidence>
<dbReference type="InterPro" id="IPR045861">
    <property type="entry name" value="CorA_cytoplasmic_dom"/>
</dbReference>
<dbReference type="SUPFAM" id="SSF144083">
    <property type="entry name" value="Magnesium transport protein CorA, transmembrane region"/>
    <property type="match status" value="1"/>
</dbReference>
<sequence>MRKGFISNRLRSGRKNIEDSIEKKIETIHAEKFVWIDLQNPDREEVEELAEKYNFNALNIEDCMTKFELPKLDSYDDHFFVILHFPPLTQKLGISKNSQLSIFVGKDFLVTVHQGDLKPLVELVDICKSNSDEQRKNRILQKSSGLLLHEIIDVLVDDLLHTSRKIIANLDEIEDRVFDETKPVARSIALLRREINRLRRIANPLKKFVLEITKNVKKFTERNEEDLSLYYDDIIDHIDKVIETLEESRETMEIYKDTDFVLSTEKTNKVLAVLTIIFTLAIPATVIGTFYGMNVNLPGGVDENPMFLGPFTTFIIVILASAIPAIMMFTYFKKLGWINN</sequence>
<reference evidence="9 10" key="1">
    <citation type="journal article" date="2010" name="Proc. Natl. Acad. Sci. U.S.A.">
        <title>Nitrosopumilus maritimus genome reveals unique mechanisms for nitrification and autotrophy in globally distributed marine crenarchaea.</title>
        <authorList>
            <person name="Walker C.B."/>
            <person name="de la Torre J.R."/>
            <person name="Klotz M.G."/>
            <person name="Urakawa H."/>
            <person name="Pinel N."/>
            <person name="Arp D.J."/>
            <person name="Brochier-Armanet C."/>
            <person name="Chain P.S."/>
            <person name="Chan P.P."/>
            <person name="Gollabgir A."/>
            <person name="Hemp J."/>
            <person name="Hugler M."/>
            <person name="Karr E.A."/>
            <person name="Konneke M."/>
            <person name="Shin M."/>
            <person name="Lawton T.J."/>
            <person name="Lowe T."/>
            <person name="Martens-Habbena W."/>
            <person name="Sayavedra-Soto L.A."/>
            <person name="Lang D."/>
            <person name="Sievert S.M."/>
            <person name="Rosenzweig A.C."/>
            <person name="Manning G."/>
            <person name="Stahl D.A."/>
        </authorList>
    </citation>
    <scope>NUCLEOTIDE SEQUENCE [LARGE SCALE GENOMIC DNA]</scope>
    <source>
        <strain evidence="9 10">SCM1</strain>
    </source>
</reference>
<dbReference type="GO" id="GO:0005886">
    <property type="term" value="C:plasma membrane"/>
    <property type="evidence" value="ECO:0000318"/>
    <property type="project" value="GO_Central"/>
</dbReference>
<accession>A9A415</accession>
<keyword evidence="4" id="KW-1003">Cell membrane</keyword>
<dbReference type="GO" id="GO:0050897">
    <property type="term" value="F:cobalt ion binding"/>
    <property type="evidence" value="ECO:0000318"/>
    <property type="project" value="GO_Central"/>
</dbReference>
<dbReference type="GO" id="GO:0015095">
    <property type="term" value="F:magnesium ion transmembrane transporter activity"/>
    <property type="evidence" value="ECO:0000318"/>
    <property type="project" value="GO_Central"/>
</dbReference>
<gene>
    <name evidence="9" type="ordered locus">Nmar_0303</name>
</gene>
<dbReference type="AlphaFoldDB" id="A9A415"/>
<dbReference type="InterPro" id="IPR002523">
    <property type="entry name" value="MgTranspt_CorA/ZnTranspt_ZntB"/>
</dbReference>
<comment type="similarity">
    <text evidence="2">Belongs to the CorA metal ion transporter (MIT) (TC 1.A.35) family.</text>
</comment>
<dbReference type="Gene3D" id="3.30.460.20">
    <property type="entry name" value="CorA soluble domain-like"/>
    <property type="match status" value="1"/>
</dbReference>
<dbReference type="PhylomeDB" id="A9A415"/>
<evidence type="ECO:0000256" key="7">
    <source>
        <dbReference type="ARBA" id="ARBA00023136"/>
    </source>
</evidence>
<evidence type="ECO:0000256" key="5">
    <source>
        <dbReference type="ARBA" id="ARBA00022692"/>
    </source>
</evidence>
<evidence type="ECO:0000256" key="3">
    <source>
        <dbReference type="ARBA" id="ARBA00022448"/>
    </source>
</evidence>
<dbReference type="GO" id="GO:0015087">
    <property type="term" value="F:cobalt ion transmembrane transporter activity"/>
    <property type="evidence" value="ECO:0000318"/>
    <property type="project" value="GO_Central"/>
</dbReference>
<name>A9A415_NITMS</name>
<dbReference type="Gene3D" id="1.20.58.340">
    <property type="entry name" value="Magnesium transport protein CorA, transmembrane region"/>
    <property type="match status" value="2"/>
</dbReference>
<dbReference type="Pfam" id="PF01544">
    <property type="entry name" value="CorA"/>
    <property type="match status" value="1"/>
</dbReference>
<dbReference type="InterPro" id="IPR045863">
    <property type="entry name" value="CorA_TM1_TM2"/>
</dbReference>
<evidence type="ECO:0000256" key="6">
    <source>
        <dbReference type="ARBA" id="ARBA00022989"/>
    </source>
</evidence>
<evidence type="ECO:0000256" key="4">
    <source>
        <dbReference type="ARBA" id="ARBA00022475"/>
    </source>
</evidence>
<dbReference type="PANTHER" id="PTHR46494:SF1">
    <property type="entry name" value="CORA FAMILY METAL ION TRANSPORTER (EUROFUNG)"/>
    <property type="match status" value="1"/>
</dbReference>
<feature type="transmembrane region" description="Helical" evidence="8">
    <location>
        <begin position="311"/>
        <end position="332"/>
    </location>
</feature>
<dbReference type="InParanoid" id="A9A415"/>
<dbReference type="KEGG" id="nmr:Nmar_0303"/>
<evidence type="ECO:0000313" key="10">
    <source>
        <dbReference type="Proteomes" id="UP000000792"/>
    </source>
</evidence>
<dbReference type="FunFam" id="1.20.58.340:FF:000052">
    <property type="entry name" value="Mg2 transporter protein CorA family protein"/>
    <property type="match status" value="1"/>
</dbReference>
<comment type="subcellular location">
    <subcellularLocation>
        <location evidence="1">Cell membrane</location>
        <topology evidence="1">Multi-pass membrane protein</topology>
    </subcellularLocation>
</comment>
<keyword evidence="10" id="KW-1185">Reference proteome</keyword>
<organism evidence="9 10">
    <name type="scientific">Nitrosopumilus maritimus (strain SCM1)</name>
    <dbReference type="NCBI Taxonomy" id="436308"/>
    <lineage>
        <taxon>Archaea</taxon>
        <taxon>Nitrososphaerota</taxon>
        <taxon>Nitrososphaeria</taxon>
        <taxon>Nitrosopumilales</taxon>
        <taxon>Nitrosopumilaceae</taxon>
        <taxon>Nitrosopumilus</taxon>
    </lineage>
</organism>
<keyword evidence="7 8" id="KW-0472">Membrane</keyword>
<dbReference type="SUPFAM" id="SSF143865">
    <property type="entry name" value="CorA soluble domain-like"/>
    <property type="match status" value="1"/>
</dbReference>
<dbReference type="Proteomes" id="UP000000792">
    <property type="component" value="Chromosome"/>
</dbReference>
<keyword evidence="6 8" id="KW-1133">Transmembrane helix</keyword>
<dbReference type="eggNOG" id="arCOG02265">
    <property type="taxonomic scope" value="Archaea"/>
</dbReference>
<evidence type="ECO:0000256" key="1">
    <source>
        <dbReference type="ARBA" id="ARBA00004651"/>
    </source>
</evidence>
<dbReference type="RefSeq" id="WP_012214686.1">
    <property type="nucleotide sequence ID" value="NC_010085.1"/>
</dbReference>
<keyword evidence="3" id="KW-0813">Transport</keyword>
<evidence type="ECO:0000256" key="8">
    <source>
        <dbReference type="SAM" id="Phobius"/>
    </source>
</evidence>
<evidence type="ECO:0000313" key="9">
    <source>
        <dbReference type="EMBL" id="ABX12199.1"/>
    </source>
</evidence>
<proteinExistence type="inferred from homology"/>
<dbReference type="GeneID" id="5774641"/>
<dbReference type="EMBL" id="CP000866">
    <property type="protein sequence ID" value="ABX12199.1"/>
    <property type="molecule type" value="Genomic_DNA"/>
</dbReference>
<protein>
    <submittedName>
        <fullName evidence="9">Mg2 transporter protein CorA family protein</fullName>
    </submittedName>
</protein>
<feature type="transmembrane region" description="Helical" evidence="8">
    <location>
        <begin position="270"/>
        <end position="291"/>
    </location>
</feature>